<proteinExistence type="predicted"/>
<reference evidence="1" key="2">
    <citation type="journal article" date="2015" name="Fish Shellfish Immunol.">
        <title>Early steps in the European eel (Anguilla anguilla)-Vibrio vulnificus interaction in the gills: Role of the RtxA13 toxin.</title>
        <authorList>
            <person name="Callol A."/>
            <person name="Pajuelo D."/>
            <person name="Ebbesson L."/>
            <person name="Teles M."/>
            <person name="MacKenzie S."/>
            <person name="Amaro C."/>
        </authorList>
    </citation>
    <scope>NUCLEOTIDE SEQUENCE</scope>
</reference>
<sequence length="23" mass="2491">MEGLIGLLQLQLAITTMTNAIVF</sequence>
<protein>
    <submittedName>
        <fullName evidence="1">Uncharacterized protein</fullName>
    </submittedName>
</protein>
<organism evidence="1">
    <name type="scientific">Anguilla anguilla</name>
    <name type="common">European freshwater eel</name>
    <name type="synonym">Muraena anguilla</name>
    <dbReference type="NCBI Taxonomy" id="7936"/>
    <lineage>
        <taxon>Eukaryota</taxon>
        <taxon>Metazoa</taxon>
        <taxon>Chordata</taxon>
        <taxon>Craniata</taxon>
        <taxon>Vertebrata</taxon>
        <taxon>Euteleostomi</taxon>
        <taxon>Actinopterygii</taxon>
        <taxon>Neopterygii</taxon>
        <taxon>Teleostei</taxon>
        <taxon>Anguilliformes</taxon>
        <taxon>Anguillidae</taxon>
        <taxon>Anguilla</taxon>
    </lineage>
</organism>
<dbReference type="EMBL" id="GBXM01105941">
    <property type="protein sequence ID" value="JAH02636.1"/>
    <property type="molecule type" value="Transcribed_RNA"/>
</dbReference>
<reference evidence="1" key="1">
    <citation type="submission" date="2014-11" db="EMBL/GenBank/DDBJ databases">
        <authorList>
            <person name="Amaro Gonzalez C."/>
        </authorList>
    </citation>
    <scope>NUCLEOTIDE SEQUENCE</scope>
</reference>
<dbReference type="AlphaFoldDB" id="A0A0E9PDA2"/>
<evidence type="ECO:0000313" key="1">
    <source>
        <dbReference type="EMBL" id="JAH02636.1"/>
    </source>
</evidence>
<name>A0A0E9PDA2_ANGAN</name>
<accession>A0A0E9PDA2</accession>